<dbReference type="InterPro" id="IPR003439">
    <property type="entry name" value="ABC_transporter-like_ATP-bd"/>
</dbReference>
<evidence type="ECO:0000259" key="4">
    <source>
        <dbReference type="PROSITE" id="PS50893"/>
    </source>
</evidence>
<gene>
    <name evidence="5" type="ORF">AB6A68_10100</name>
</gene>
<dbReference type="EMBL" id="JBFSHR010000039">
    <property type="protein sequence ID" value="MEX6430179.1"/>
    <property type="molecule type" value="Genomic_DNA"/>
</dbReference>
<dbReference type="PROSITE" id="PS00211">
    <property type="entry name" value="ABC_TRANSPORTER_1"/>
    <property type="match status" value="1"/>
</dbReference>
<comment type="caution">
    <text evidence="5">The sequence shown here is derived from an EMBL/GenBank/DDBJ whole genome shotgun (WGS) entry which is preliminary data.</text>
</comment>
<organism evidence="5 6">
    <name type="scientific">Ferrimicrobium acidiphilum</name>
    <dbReference type="NCBI Taxonomy" id="121039"/>
    <lineage>
        <taxon>Bacteria</taxon>
        <taxon>Bacillati</taxon>
        <taxon>Actinomycetota</taxon>
        <taxon>Acidimicrobiia</taxon>
        <taxon>Acidimicrobiales</taxon>
        <taxon>Acidimicrobiaceae</taxon>
        <taxon>Ferrimicrobium</taxon>
    </lineage>
</organism>
<evidence type="ECO:0000313" key="6">
    <source>
        <dbReference type="Proteomes" id="UP001560267"/>
    </source>
</evidence>
<dbReference type="RefSeq" id="WP_369084684.1">
    <property type="nucleotide sequence ID" value="NZ_JBFSHR010000039.1"/>
</dbReference>
<keyword evidence="6" id="KW-1185">Reference proteome</keyword>
<sequence>MADILTPQDPSIILQAIGISKHFGGVQALKEVSISACAGEITGLIGPNGAGKSTLLAVLGGDTRPDAGQVLLAGVDFVGQRRGSAAQHGLVRTFQQASPIPNMTVLENVMLGGSQRIGPNGLGVVMSTRRLRTAEASLRDDALSLLAQLELTGLENRLAADLSFGQLRLLEICRALMAQPKVLLLDEPVAGLNSVETAHLGQVLAGLVDGGLAILLVDHDIPFMLGLCKVVFVLDYGEMIASGAPEAVERNPLVRAAYLGDEEDPGLSGEDH</sequence>
<dbReference type="Pfam" id="PF12399">
    <property type="entry name" value="BCA_ABC_TP_C"/>
    <property type="match status" value="1"/>
</dbReference>
<dbReference type="PROSITE" id="PS50893">
    <property type="entry name" value="ABC_TRANSPORTER_2"/>
    <property type="match status" value="1"/>
</dbReference>
<dbReference type="InterPro" id="IPR003593">
    <property type="entry name" value="AAA+_ATPase"/>
</dbReference>
<keyword evidence="1" id="KW-0813">Transport</keyword>
<dbReference type="InterPro" id="IPR017871">
    <property type="entry name" value="ABC_transporter-like_CS"/>
</dbReference>
<accession>A0ABV3Y4U5</accession>
<dbReference type="Proteomes" id="UP001560267">
    <property type="component" value="Unassembled WGS sequence"/>
</dbReference>
<evidence type="ECO:0000256" key="1">
    <source>
        <dbReference type="ARBA" id="ARBA00022448"/>
    </source>
</evidence>
<keyword evidence="3 5" id="KW-0067">ATP-binding</keyword>
<dbReference type="InterPro" id="IPR027417">
    <property type="entry name" value="P-loop_NTPase"/>
</dbReference>
<dbReference type="GO" id="GO:0005524">
    <property type="term" value="F:ATP binding"/>
    <property type="evidence" value="ECO:0007669"/>
    <property type="project" value="UniProtKB-KW"/>
</dbReference>
<name>A0ABV3Y4U5_9ACTN</name>
<dbReference type="CDD" id="cd03219">
    <property type="entry name" value="ABC_Mj1267_LivG_branched"/>
    <property type="match status" value="1"/>
</dbReference>
<dbReference type="Pfam" id="PF00005">
    <property type="entry name" value="ABC_tran"/>
    <property type="match status" value="1"/>
</dbReference>
<protein>
    <submittedName>
        <fullName evidence="5">ABC transporter ATP-binding protein</fullName>
    </submittedName>
</protein>
<dbReference type="PANTHER" id="PTHR45772">
    <property type="entry name" value="CONSERVED COMPONENT OF ABC TRANSPORTER FOR NATURAL AMINO ACIDS-RELATED"/>
    <property type="match status" value="1"/>
</dbReference>
<reference evidence="5 6" key="1">
    <citation type="submission" date="2024-07" db="EMBL/GenBank/DDBJ databases">
        <title>Draft Genome Sequence of Ferrimicrobium acidiphilum Strain YE2023, Isolated from a Pulp of Bioleach Reactor.</title>
        <authorList>
            <person name="Elkina Y.A."/>
            <person name="Bulaeva A.G."/>
            <person name="Beletsky A.V."/>
            <person name="Mardanov A.V."/>
        </authorList>
    </citation>
    <scope>NUCLEOTIDE SEQUENCE [LARGE SCALE GENOMIC DNA]</scope>
    <source>
        <strain evidence="5 6">YE2023</strain>
    </source>
</reference>
<dbReference type="Gene3D" id="3.40.50.300">
    <property type="entry name" value="P-loop containing nucleotide triphosphate hydrolases"/>
    <property type="match status" value="1"/>
</dbReference>
<feature type="domain" description="ABC transporter" evidence="4">
    <location>
        <begin position="14"/>
        <end position="261"/>
    </location>
</feature>
<dbReference type="SMART" id="SM00382">
    <property type="entry name" value="AAA"/>
    <property type="match status" value="1"/>
</dbReference>
<keyword evidence="2" id="KW-0547">Nucleotide-binding</keyword>
<dbReference type="InterPro" id="IPR032823">
    <property type="entry name" value="BCA_ABC_TP_C"/>
</dbReference>
<dbReference type="InterPro" id="IPR051120">
    <property type="entry name" value="ABC_AA/LPS_Transport"/>
</dbReference>
<proteinExistence type="predicted"/>
<evidence type="ECO:0000313" key="5">
    <source>
        <dbReference type="EMBL" id="MEX6430179.1"/>
    </source>
</evidence>
<dbReference type="PANTHER" id="PTHR45772:SF2">
    <property type="entry name" value="ABC TRANSPORTER ATP-BINDING PROTEIN"/>
    <property type="match status" value="1"/>
</dbReference>
<evidence type="ECO:0000256" key="3">
    <source>
        <dbReference type="ARBA" id="ARBA00022840"/>
    </source>
</evidence>
<evidence type="ECO:0000256" key="2">
    <source>
        <dbReference type="ARBA" id="ARBA00022741"/>
    </source>
</evidence>
<dbReference type="SUPFAM" id="SSF52540">
    <property type="entry name" value="P-loop containing nucleoside triphosphate hydrolases"/>
    <property type="match status" value="1"/>
</dbReference>